<dbReference type="GO" id="GO:0034765">
    <property type="term" value="P:regulation of monoatomic ion transmembrane transport"/>
    <property type="evidence" value="ECO:0007669"/>
    <property type="project" value="TreeGrafter"/>
</dbReference>
<keyword evidence="1" id="KW-0407">Ion channel</keyword>
<reference evidence="4 5" key="1">
    <citation type="journal article" date="2018" name="Sci. Rep.">
        <title>Genomic signatures of local adaptation to the degree of environmental predictability in rotifers.</title>
        <authorList>
            <person name="Franch-Gras L."/>
            <person name="Hahn C."/>
            <person name="Garcia-Roger E.M."/>
            <person name="Carmona M.J."/>
            <person name="Serra M."/>
            <person name="Gomez A."/>
        </authorList>
    </citation>
    <scope>NUCLEOTIDE SEQUENCE [LARGE SCALE GENOMIC DNA]</scope>
    <source>
        <strain evidence="4">HYR1</strain>
    </source>
</reference>
<keyword evidence="1 2" id="KW-0812">Transmembrane</keyword>
<keyword evidence="1" id="KW-0813">Transport</keyword>
<dbReference type="OrthoDB" id="273257at2759"/>
<dbReference type="Gene3D" id="1.10.287.70">
    <property type="match status" value="1"/>
</dbReference>
<dbReference type="Proteomes" id="UP000276133">
    <property type="component" value="Unassembled WGS sequence"/>
</dbReference>
<keyword evidence="5" id="KW-1185">Reference proteome</keyword>
<dbReference type="GO" id="GO:0005886">
    <property type="term" value="C:plasma membrane"/>
    <property type="evidence" value="ECO:0007669"/>
    <property type="project" value="TreeGrafter"/>
</dbReference>
<name>A0A3M7PW97_BRAPC</name>
<gene>
    <name evidence="4" type="ORF">BpHYR1_034567</name>
</gene>
<evidence type="ECO:0000256" key="1">
    <source>
        <dbReference type="RuleBase" id="RU003822"/>
    </source>
</evidence>
<keyword evidence="1" id="KW-0406">Ion transport</keyword>
<comment type="similarity">
    <text evidence="1">Belongs to the inward rectifier-type potassium channel (TC 1.A.2.1) family.</text>
</comment>
<dbReference type="InterPro" id="IPR016449">
    <property type="entry name" value="K_chnl_inward-rec_Kir"/>
</dbReference>
<dbReference type="GO" id="GO:0005242">
    <property type="term" value="F:inward rectifier potassium channel activity"/>
    <property type="evidence" value="ECO:0007669"/>
    <property type="project" value="InterPro"/>
</dbReference>
<feature type="domain" description="Potassium channel inwardly rectifying transmembrane" evidence="3">
    <location>
        <begin position="84"/>
        <end position="148"/>
    </location>
</feature>
<evidence type="ECO:0000313" key="5">
    <source>
        <dbReference type="Proteomes" id="UP000276133"/>
    </source>
</evidence>
<keyword evidence="2" id="KW-0472">Membrane</keyword>
<dbReference type="GO" id="GO:0034702">
    <property type="term" value="C:monoatomic ion channel complex"/>
    <property type="evidence" value="ECO:0007669"/>
    <property type="project" value="UniProtKB-KW"/>
</dbReference>
<keyword evidence="2" id="KW-1133">Transmembrane helix</keyword>
<evidence type="ECO:0000313" key="4">
    <source>
        <dbReference type="EMBL" id="RNA03387.1"/>
    </source>
</evidence>
<sequence length="171" mass="20807">MLLNNLYIFGKRRAENQTSSFESHHKEFYNGMTETNILLDQTDACSKISKTRFNNGVFDNSLTRRKLTETYFQGLEHNKRPRLVKKCGELNIHMDNVPKHKRRLLSDMFNTILDMKWRWHLVIFFLSFIISWFFFATIWYMIGKLERHSERNINKRHLYKRKTLLIEYLTH</sequence>
<proteinExistence type="inferred from homology"/>
<dbReference type="Pfam" id="PF01007">
    <property type="entry name" value="IRK"/>
    <property type="match status" value="1"/>
</dbReference>
<comment type="subcellular location">
    <subcellularLocation>
        <location evidence="1">Membrane</location>
        <topology evidence="1">Multi-pass membrane protein</topology>
    </subcellularLocation>
</comment>
<accession>A0A3M7PW97</accession>
<evidence type="ECO:0000256" key="2">
    <source>
        <dbReference type="SAM" id="Phobius"/>
    </source>
</evidence>
<protein>
    <submittedName>
        <fullName evidence="4">Inward Rectifying K (Potassium) channel family</fullName>
    </submittedName>
</protein>
<keyword evidence="1" id="KW-0851">Voltage-gated channel</keyword>
<dbReference type="InterPro" id="IPR040445">
    <property type="entry name" value="Kir_TM"/>
</dbReference>
<keyword evidence="1" id="KW-0630">Potassium</keyword>
<comment type="caution">
    <text evidence="4">The sequence shown here is derived from an EMBL/GenBank/DDBJ whole genome shotgun (WGS) entry which is preliminary data.</text>
</comment>
<dbReference type="GO" id="GO:1990573">
    <property type="term" value="P:potassium ion import across plasma membrane"/>
    <property type="evidence" value="ECO:0007669"/>
    <property type="project" value="TreeGrafter"/>
</dbReference>
<dbReference type="PANTHER" id="PTHR11767:SF102">
    <property type="entry name" value="INWARDLY RECTIFYING POTASSIUM CHANNEL 1, ISOFORM F"/>
    <property type="match status" value="1"/>
</dbReference>
<keyword evidence="1" id="KW-0633">Potassium transport</keyword>
<organism evidence="4 5">
    <name type="scientific">Brachionus plicatilis</name>
    <name type="common">Marine rotifer</name>
    <name type="synonym">Brachionus muelleri</name>
    <dbReference type="NCBI Taxonomy" id="10195"/>
    <lineage>
        <taxon>Eukaryota</taxon>
        <taxon>Metazoa</taxon>
        <taxon>Spiralia</taxon>
        <taxon>Gnathifera</taxon>
        <taxon>Rotifera</taxon>
        <taxon>Eurotatoria</taxon>
        <taxon>Monogononta</taxon>
        <taxon>Pseudotrocha</taxon>
        <taxon>Ploima</taxon>
        <taxon>Brachionidae</taxon>
        <taxon>Brachionus</taxon>
    </lineage>
</organism>
<dbReference type="AlphaFoldDB" id="A0A3M7PW97"/>
<dbReference type="STRING" id="10195.A0A3M7PW97"/>
<dbReference type="EMBL" id="REGN01008520">
    <property type="protein sequence ID" value="RNA03387.1"/>
    <property type="molecule type" value="Genomic_DNA"/>
</dbReference>
<evidence type="ECO:0000259" key="3">
    <source>
        <dbReference type="Pfam" id="PF01007"/>
    </source>
</evidence>
<dbReference type="SUPFAM" id="SSF81324">
    <property type="entry name" value="Voltage-gated potassium channels"/>
    <property type="match status" value="1"/>
</dbReference>
<dbReference type="PANTHER" id="PTHR11767">
    <property type="entry name" value="INWARD RECTIFIER POTASSIUM CHANNEL"/>
    <property type="match status" value="1"/>
</dbReference>
<feature type="transmembrane region" description="Helical" evidence="2">
    <location>
        <begin position="117"/>
        <end position="142"/>
    </location>
</feature>